<name>A0AAV2IG01_LYMST</name>
<reference evidence="1 2" key="1">
    <citation type="submission" date="2024-04" db="EMBL/GenBank/DDBJ databases">
        <authorList>
            <consortium name="Genoscope - CEA"/>
            <person name="William W."/>
        </authorList>
    </citation>
    <scope>NUCLEOTIDE SEQUENCE [LARGE SCALE GENOMIC DNA]</scope>
</reference>
<accession>A0AAV2IG01</accession>
<comment type="caution">
    <text evidence="1">The sequence shown here is derived from an EMBL/GenBank/DDBJ whole genome shotgun (WGS) entry which is preliminary data.</text>
</comment>
<protein>
    <recommendedName>
        <fullName evidence="3">Receptor ligand binding region domain-containing protein</fullName>
    </recommendedName>
</protein>
<dbReference type="AlphaFoldDB" id="A0AAV2IG01"/>
<evidence type="ECO:0000313" key="2">
    <source>
        <dbReference type="Proteomes" id="UP001497497"/>
    </source>
</evidence>
<keyword evidence="2" id="KW-1185">Reference proteome</keyword>
<feature type="non-terminal residue" evidence="1">
    <location>
        <position position="128"/>
    </location>
</feature>
<sequence>CDTTDVTVHQILDVIKHHEVIGVLTMSRDPTVSAVLKVTKYLNVPVVEMVSGDVVNRPQTRKNHLVLPHHTYSALQYALAALKILNWTAASVTSTGSASTSRGVISMFRKLSFGDRICVLPSAFDGAI</sequence>
<evidence type="ECO:0000313" key="1">
    <source>
        <dbReference type="EMBL" id="CAL1545896.1"/>
    </source>
</evidence>
<evidence type="ECO:0008006" key="3">
    <source>
        <dbReference type="Google" id="ProtNLM"/>
    </source>
</evidence>
<dbReference type="Proteomes" id="UP001497497">
    <property type="component" value="Unassembled WGS sequence"/>
</dbReference>
<proteinExistence type="predicted"/>
<organism evidence="1 2">
    <name type="scientific">Lymnaea stagnalis</name>
    <name type="common">Great pond snail</name>
    <name type="synonym">Helix stagnalis</name>
    <dbReference type="NCBI Taxonomy" id="6523"/>
    <lineage>
        <taxon>Eukaryota</taxon>
        <taxon>Metazoa</taxon>
        <taxon>Spiralia</taxon>
        <taxon>Lophotrochozoa</taxon>
        <taxon>Mollusca</taxon>
        <taxon>Gastropoda</taxon>
        <taxon>Heterobranchia</taxon>
        <taxon>Euthyneura</taxon>
        <taxon>Panpulmonata</taxon>
        <taxon>Hygrophila</taxon>
        <taxon>Lymnaeoidea</taxon>
        <taxon>Lymnaeidae</taxon>
        <taxon>Lymnaea</taxon>
    </lineage>
</organism>
<dbReference type="EMBL" id="CAXITT010000748">
    <property type="protein sequence ID" value="CAL1545896.1"/>
    <property type="molecule type" value="Genomic_DNA"/>
</dbReference>
<feature type="non-terminal residue" evidence="1">
    <location>
        <position position="1"/>
    </location>
</feature>
<gene>
    <name evidence="1" type="ORF">GSLYS_00019273001</name>
</gene>